<feature type="domain" description="Fibronectin type-III" evidence="1">
    <location>
        <begin position="2"/>
        <end position="92"/>
    </location>
</feature>
<reference evidence="2 3" key="1">
    <citation type="submission" date="2019-09" db="EMBL/GenBank/DDBJ databases">
        <title>Bird 10,000 Genomes (B10K) Project - Family phase.</title>
        <authorList>
            <person name="Zhang G."/>
        </authorList>
    </citation>
    <scope>NUCLEOTIDE SEQUENCE [LARGE SCALE GENOMIC DNA]</scope>
    <source>
        <strain evidence="2">B10K-DU-029-49</strain>
        <tissue evidence="2">Liver</tissue>
    </source>
</reference>
<dbReference type="GO" id="GO:0043235">
    <property type="term" value="C:receptor complex"/>
    <property type="evidence" value="ECO:0007669"/>
    <property type="project" value="TreeGrafter"/>
</dbReference>
<dbReference type="SMART" id="SM00060">
    <property type="entry name" value="FN3"/>
    <property type="match status" value="11"/>
</dbReference>
<dbReference type="CDD" id="cd00063">
    <property type="entry name" value="FN3"/>
    <property type="match status" value="8"/>
</dbReference>
<sequence length="996" mass="105761">GALLNVSVSDHGWSDSLLLSWDEPQGGAKGYLLALSSLGPGTLQQNGSAGPNTTSFWFRGLTPGTRYEIEVTAMLACMDTTSQTVTAQTSPAPVRNLSLSSGGSSASLRAAWAHGHGQRDGYGLALWHSNSQTLVRNVSLLPSASSFLFDGLLPGSEYALKVSTRAGSSQASSSVHQWTAPSIPTELRLSPASSTSLVASWAGAAGAAWLHLELHNLLTHTVTTTLSARRGLSSYTFQHLHPGTRYWLGLSATAGPHTVLGPNATAWTYPLSPGNVTLSSAEEQNSLQARWSIPAGHRDFYLVTLLEGQDSVAVRNISVGGDNDHVTFHGLSPGQQYCVQVVVLAGPYRAAAHSPAAWTEPRAPSGVSLSSQGSPHRLLASWEEAMGEGYLLALSLAERPVKNSSVLRGATSFTYEGLQPGTLYTLEVSTVAGPYTSSPRSISNWTYPLPLEELTLSNGGHSTSLQASWRAASSGSTGYTGTLWETKSQEQVRNVTVGNDWTNVTLESLVPGRQYTLEMAAVAGPYRSPVRSATDWTYPLAPAGVTLTNSRRPMGLSAFWDKAAGDVEQFHLQLYSKSHAAQRNTSVGPNTHNFTFLGLSPGIQYFLRVTALAGPYRSSSFATEWTYPLSLANVSVQPGRKPQELHVSWVESGGGRAHLVQLSVAESLSIIRNVSVPRGVTQLDLEGLVPGSRYRVEIISQAGPHRISSQTAIGYTVPLPPRSLSASPVSTAWALAVHWEGAPGHRDGYLLSVLQEGSSAPPRMLEAGKDSTNVTVSQLEAGMCYLVGIWAVAGPYRSVPKNISSCTVPAAPTNLSFTNPGSSSELYTSWSKPPGRRDHYHVTLYSLSTQSRIQVQTLSPDALNFTWTHLEAGSKFAVQVTAVKGSLEASSINATQWTYPLAPVNLTLGSPSASVLVVSWAVLGRGAEGFMLDVHAAASGAPVGHMELGGDARSHILRSLSPGTNYSVALRATAGPFHASTANLTHCTRECDAVLE</sequence>
<feature type="non-terminal residue" evidence="2">
    <location>
        <position position="1"/>
    </location>
</feature>
<accession>A0A7K6I549</accession>
<dbReference type="Gene3D" id="2.60.40.10">
    <property type="entry name" value="Immunoglobulins"/>
    <property type="match status" value="10"/>
</dbReference>
<comment type="caution">
    <text evidence="2">The sequence shown here is derived from an EMBL/GenBank/DDBJ whole genome shotgun (WGS) entry which is preliminary data.</text>
</comment>
<name>A0A7K6I549_9PASS</name>
<feature type="domain" description="Fibronectin type-III" evidence="1">
    <location>
        <begin position="811"/>
        <end position="910"/>
    </location>
</feature>
<feature type="domain" description="Fibronectin type-III" evidence="1">
    <location>
        <begin position="720"/>
        <end position="810"/>
    </location>
</feature>
<dbReference type="EMBL" id="VZRN01004914">
    <property type="protein sequence ID" value="NWV82741.1"/>
    <property type="molecule type" value="Genomic_DNA"/>
</dbReference>
<feature type="domain" description="Fibronectin type-III" evidence="1">
    <location>
        <begin position="630"/>
        <end position="719"/>
    </location>
</feature>
<feature type="domain" description="Fibronectin type-III" evidence="1">
    <location>
        <begin position="93"/>
        <end position="182"/>
    </location>
</feature>
<gene>
    <name evidence="2" type="primary">Ptprv</name>
    <name evidence="2" type="ORF">DASBRO_R15779</name>
</gene>
<keyword evidence="3" id="KW-1185">Reference proteome</keyword>
<dbReference type="AlphaFoldDB" id="A0A7K6I549"/>
<feature type="domain" description="Fibronectin type-III" evidence="1">
    <location>
        <begin position="450"/>
        <end position="543"/>
    </location>
</feature>
<dbReference type="FunFam" id="2.60.40.10:FF:000369">
    <property type="entry name" value="Protein tyrosine phosphatase, receptor type B"/>
    <property type="match status" value="4"/>
</dbReference>
<feature type="domain" description="Fibronectin type-III" evidence="1">
    <location>
        <begin position="272"/>
        <end position="366"/>
    </location>
</feature>
<dbReference type="Proteomes" id="UP000521322">
    <property type="component" value="Unassembled WGS sequence"/>
</dbReference>
<dbReference type="InterPro" id="IPR003961">
    <property type="entry name" value="FN3_dom"/>
</dbReference>
<organism evidence="2 3">
    <name type="scientific">Dasyornis broadbenti</name>
    <name type="common">rufous bristle-bird</name>
    <dbReference type="NCBI Taxonomy" id="243059"/>
    <lineage>
        <taxon>Eukaryota</taxon>
        <taxon>Metazoa</taxon>
        <taxon>Chordata</taxon>
        <taxon>Craniata</taxon>
        <taxon>Vertebrata</taxon>
        <taxon>Euteleostomi</taxon>
        <taxon>Archelosauria</taxon>
        <taxon>Archosauria</taxon>
        <taxon>Dinosauria</taxon>
        <taxon>Saurischia</taxon>
        <taxon>Theropoda</taxon>
        <taxon>Coelurosauria</taxon>
        <taxon>Aves</taxon>
        <taxon>Neognathae</taxon>
        <taxon>Neoaves</taxon>
        <taxon>Telluraves</taxon>
        <taxon>Australaves</taxon>
        <taxon>Passeriformes</taxon>
        <taxon>Meliphagoidea</taxon>
        <taxon>Dasyornithidae</taxon>
        <taxon>Dasyornis</taxon>
    </lineage>
</organism>
<dbReference type="PANTHER" id="PTHR46957:SF10">
    <property type="entry name" value="PROTEIN TYROSINE PHOSPHATASE, RECEPTOR TYPE, H"/>
    <property type="match status" value="1"/>
</dbReference>
<evidence type="ECO:0000259" key="1">
    <source>
        <dbReference type="PROSITE" id="PS50853"/>
    </source>
</evidence>
<evidence type="ECO:0000313" key="2">
    <source>
        <dbReference type="EMBL" id="NWV82741.1"/>
    </source>
</evidence>
<dbReference type="SUPFAM" id="SSF49265">
    <property type="entry name" value="Fibronectin type III"/>
    <property type="match status" value="10"/>
</dbReference>
<protein>
    <submittedName>
        <fullName evidence="2">PTPRV phosphatase</fullName>
    </submittedName>
</protein>
<evidence type="ECO:0000313" key="3">
    <source>
        <dbReference type="Proteomes" id="UP000521322"/>
    </source>
</evidence>
<dbReference type="InterPro" id="IPR050713">
    <property type="entry name" value="RTP_Phos/Ushers"/>
</dbReference>
<dbReference type="PANTHER" id="PTHR46957">
    <property type="entry name" value="CYTOKINE RECEPTOR"/>
    <property type="match status" value="1"/>
</dbReference>
<dbReference type="InterPro" id="IPR013783">
    <property type="entry name" value="Ig-like_fold"/>
</dbReference>
<dbReference type="Pfam" id="PF00041">
    <property type="entry name" value="fn3"/>
    <property type="match status" value="7"/>
</dbReference>
<dbReference type="PROSITE" id="PS50853">
    <property type="entry name" value="FN3"/>
    <property type="match status" value="7"/>
</dbReference>
<dbReference type="InterPro" id="IPR036116">
    <property type="entry name" value="FN3_sf"/>
</dbReference>
<feature type="non-terminal residue" evidence="2">
    <location>
        <position position="996"/>
    </location>
</feature>
<proteinExistence type="predicted"/>